<dbReference type="CDD" id="cd00077">
    <property type="entry name" value="HDc"/>
    <property type="match status" value="1"/>
</dbReference>
<gene>
    <name evidence="3" type="ORF">O3V59_16460</name>
</gene>
<organism evidence="3 4">
    <name type="scientific">Brevibacillus thermoruber</name>
    <dbReference type="NCBI Taxonomy" id="33942"/>
    <lineage>
        <taxon>Bacteria</taxon>
        <taxon>Bacillati</taxon>
        <taxon>Bacillota</taxon>
        <taxon>Bacilli</taxon>
        <taxon>Bacillales</taxon>
        <taxon>Paenibacillaceae</taxon>
        <taxon>Brevibacillus</taxon>
    </lineage>
</organism>
<name>A0A9X3TTS5_9BACL</name>
<dbReference type="SUPFAM" id="SSF109604">
    <property type="entry name" value="HD-domain/PDEase-like"/>
    <property type="match status" value="1"/>
</dbReference>
<dbReference type="InterPro" id="IPR037522">
    <property type="entry name" value="HD_GYP_dom"/>
</dbReference>
<dbReference type="InterPro" id="IPR006674">
    <property type="entry name" value="HD_domain"/>
</dbReference>
<dbReference type="Proteomes" id="UP001151071">
    <property type="component" value="Unassembled WGS sequence"/>
</dbReference>
<comment type="caution">
    <text evidence="3">The sequence shown here is derived from an EMBL/GenBank/DDBJ whole genome shotgun (WGS) entry which is preliminary data.</text>
</comment>
<dbReference type="AlphaFoldDB" id="A0A9X3TTS5"/>
<dbReference type="Pfam" id="PF13487">
    <property type="entry name" value="HD_5"/>
    <property type="match status" value="1"/>
</dbReference>
<dbReference type="PROSITE" id="PS51831">
    <property type="entry name" value="HD"/>
    <property type="match status" value="1"/>
</dbReference>
<dbReference type="PANTHER" id="PTHR43155">
    <property type="entry name" value="CYCLIC DI-GMP PHOSPHODIESTERASE PA4108-RELATED"/>
    <property type="match status" value="1"/>
</dbReference>
<evidence type="ECO:0000259" key="2">
    <source>
        <dbReference type="PROSITE" id="PS51832"/>
    </source>
</evidence>
<proteinExistence type="predicted"/>
<reference evidence="3" key="1">
    <citation type="submission" date="2022-12" db="EMBL/GenBank/DDBJ databases">
        <title>Draft genome sequence of the thermophilic strain Brevibacillus thermoruber HT42, isolated from Los Humeros, Puebla, Mexico, with biotechnological potential.</title>
        <authorList>
            <person name="Lara Sanchez J."/>
            <person name="Solis Palacios R."/>
            <person name="Bustos Baena A.S."/>
            <person name="Ruz Baez A.E."/>
            <person name="Espinosa Luna G."/>
            <person name="Oliart Ros R.M."/>
        </authorList>
    </citation>
    <scope>NUCLEOTIDE SEQUENCE</scope>
    <source>
        <strain evidence="3">HT42</strain>
    </source>
</reference>
<evidence type="ECO:0000313" key="4">
    <source>
        <dbReference type="Proteomes" id="UP001151071"/>
    </source>
</evidence>
<dbReference type="EMBL" id="JAPYYP010000024">
    <property type="protein sequence ID" value="MDA5109960.1"/>
    <property type="molecule type" value="Genomic_DNA"/>
</dbReference>
<dbReference type="NCBIfam" id="TIGR00277">
    <property type="entry name" value="HDIG"/>
    <property type="match status" value="1"/>
</dbReference>
<dbReference type="InterPro" id="IPR006675">
    <property type="entry name" value="HDIG_dom"/>
</dbReference>
<dbReference type="RefSeq" id="WP_271140579.1">
    <property type="nucleotide sequence ID" value="NZ_JAPYYP010000024.1"/>
</dbReference>
<dbReference type="PROSITE" id="PS51832">
    <property type="entry name" value="HD_GYP"/>
    <property type="match status" value="1"/>
</dbReference>
<protein>
    <submittedName>
        <fullName evidence="3">HD-GYP domain-containing protein</fullName>
    </submittedName>
</protein>
<dbReference type="PANTHER" id="PTHR43155:SF2">
    <property type="entry name" value="CYCLIC DI-GMP PHOSPHODIESTERASE PA4108"/>
    <property type="match status" value="1"/>
</dbReference>
<sequence>MPMAFVNPALVGKVLAEDLYSDAGVLLLPRRTVLTAAHVNALRNQRITRVSIAGDLSEGNGEKISAQLLDKGGDRESAFCYLDAMEQTRRLFERVDLGQVPSLHEFCQAFHALAERTEERLGLFRSLYVLEGADSYTYRHSLNVGILCTLIARLLKWDEERVWLMGAAGFLHDIGKTRVPREILLKPGRLTDEEFAEMKRHTVYGYEILQQMEGGHETLAICALLHHERLDGSGYPEGRKDGQIPLECQVVAVADMFDAICSDRVYKQRTSPFEAARVLWKAACDGLLNIEIVSLFVHYIAQLYVGAKARLNSGEEVEVILIHRDEPMRPLIRRHGQFVDLRCHRQLSIEKMLG</sequence>
<dbReference type="InterPro" id="IPR003607">
    <property type="entry name" value="HD/PDEase_dom"/>
</dbReference>
<dbReference type="SMART" id="SM00471">
    <property type="entry name" value="HDc"/>
    <property type="match status" value="1"/>
</dbReference>
<feature type="domain" description="HD-GYP" evidence="2">
    <location>
        <begin position="115"/>
        <end position="311"/>
    </location>
</feature>
<evidence type="ECO:0000313" key="3">
    <source>
        <dbReference type="EMBL" id="MDA5109960.1"/>
    </source>
</evidence>
<keyword evidence="4" id="KW-1185">Reference proteome</keyword>
<accession>A0A9X3TTS5</accession>
<dbReference type="Gene3D" id="1.10.3210.10">
    <property type="entry name" value="Hypothetical protein af1432"/>
    <property type="match status" value="1"/>
</dbReference>
<feature type="domain" description="HD" evidence="1">
    <location>
        <begin position="137"/>
        <end position="260"/>
    </location>
</feature>
<evidence type="ECO:0000259" key="1">
    <source>
        <dbReference type="PROSITE" id="PS51831"/>
    </source>
</evidence>